<organism evidence="1">
    <name type="scientific">freshwater metagenome</name>
    <dbReference type="NCBI Taxonomy" id="449393"/>
    <lineage>
        <taxon>unclassified sequences</taxon>
        <taxon>metagenomes</taxon>
        <taxon>ecological metagenomes</taxon>
    </lineage>
</organism>
<reference evidence="1" key="1">
    <citation type="submission" date="2020-05" db="EMBL/GenBank/DDBJ databases">
        <authorList>
            <person name="Chiriac C."/>
            <person name="Salcher M."/>
            <person name="Ghai R."/>
            <person name="Kavagutti S V."/>
        </authorList>
    </citation>
    <scope>NUCLEOTIDE SEQUENCE</scope>
</reference>
<proteinExistence type="predicted"/>
<dbReference type="GO" id="GO:0046417">
    <property type="term" value="P:chorismate metabolic process"/>
    <property type="evidence" value="ECO:0007669"/>
    <property type="project" value="TreeGrafter"/>
</dbReference>
<dbReference type="InterPro" id="IPR035959">
    <property type="entry name" value="RutC-like_sf"/>
</dbReference>
<dbReference type="PANTHER" id="PTHR21164">
    <property type="entry name" value="CHORISMATE MUTASE"/>
    <property type="match status" value="1"/>
</dbReference>
<dbReference type="Gene3D" id="3.30.1330.40">
    <property type="entry name" value="RutC-like"/>
    <property type="match status" value="1"/>
</dbReference>
<dbReference type="Pfam" id="PF07736">
    <property type="entry name" value="CM_1"/>
    <property type="match status" value="1"/>
</dbReference>
<evidence type="ECO:0000313" key="1">
    <source>
        <dbReference type="EMBL" id="CAB4934779.1"/>
    </source>
</evidence>
<accession>A0A6J7IV91</accession>
<dbReference type="AlphaFoldDB" id="A0A6J7IV91"/>
<dbReference type="GO" id="GO:0004106">
    <property type="term" value="F:chorismate mutase activity"/>
    <property type="evidence" value="ECO:0007669"/>
    <property type="project" value="TreeGrafter"/>
</dbReference>
<dbReference type="PROSITE" id="PS51167">
    <property type="entry name" value="CHORISMATE_MUT_1"/>
    <property type="match status" value="1"/>
</dbReference>
<dbReference type="NCBIfam" id="TIGR01796">
    <property type="entry name" value="CM_mono_aroH"/>
    <property type="match status" value="1"/>
</dbReference>
<name>A0A6J7IV91_9ZZZZ</name>
<dbReference type="PIRSF" id="PIRSF005965">
    <property type="entry name" value="Chor_mut_AroH"/>
    <property type="match status" value="1"/>
</dbReference>
<dbReference type="EMBL" id="CAFBMK010000190">
    <property type="protein sequence ID" value="CAB4934779.1"/>
    <property type="molecule type" value="Genomic_DNA"/>
</dbReference>
<gene>
    <name evidence="1" type="ORF">UFOPK3564_02585</name>
</gene>
<dbReference type="InterPro" id="IPR008243">
    <property type="entry name" value="Chorismate_mutase_AroH"/>
</dbReference>
<sequence length="122" mass="13558">MRLHALRGAISVEDDDADEILARTTELMHELLDRNGLEPDDMVSCIFTATPDLQAAFPAAAARQMGFDQVPLMCAVEIDVPGALPKIIRVLAHYQRTDEDHRAQHVYLGRAKALRKDLDSAH</sequence>
<dbReference type="PANTHER" id="PTHR21164:SF0">
    <property type="entry name" value="CHORISMATE MUTASE AROH"/>
    <property type="match status" value="1"/>
</dbReference>
<protein>
    <submittedName>
        <fullName evidence="1">Unannotated protein</fullName>
    </submittedName>
</protein>
<dbReference type="CDD" id="cd02185">
    <property type="entry name" value="AroH"/>
    <property type="match status" value="1"/>
</dbReference>
<dbReference type="SUPFAM" id="SSF55298">
    <property type="entry name" value="YjgF-like"/>
    <property type="match status" value="1"/>
</dbReference>